<reference evidence="2" key="1">
    <citation type="submission" date="2021-12" db="EMBL/GenBank/DDBJ databases">
        <title>Genome sequence of novel Pectobacterium sp. causing blackleg.</title>
        <authorList>
            <person name="Wang J."/>
        </authorList>
    </citation>
    <scope>NUCLEOTIDE SEQUENCE</scope>
    <source>
        <strain evidence="2">BY21311</strain>
    </source>
</reference>
<dbReference type="Gene3D" id="3.30.1330.40">
    <property type="entry name" value="RutC-like"/>
    <property type="match status" value="1"/>
</dbReference>
<accession>A0AAE9T317</accession>
<dbReference type="RefSeq" id="WP_241664919.1">
    <property type="nucleotide sequence ID" value="NZ_CP090065.1"/>
</dbReference>
<dbReference type="InterPro" id="IPR035959">
    <property type="entry name" value="RutC-like_sf"/>
</dbReference>
<dbReference type="EC" id="3.5.-.-" evidence="1"/>
<keyword evidence="4" id="KW-1185">Reference proteome</keyword>
<dbReference type="GO" id="GO:0016787">
    <property type="term" value="F:hydrolase activity"/>
    <property type="evidence" value="ECO:0007669"/>
    <property type="project" value="UniProtKB-KW"/>
</dbReference>
<dbReference type="KEGG" id="ppoo:LW347_02275"/>
<evidence type="ECO:0000313" key="1">
    <source>
        <dbReference type="EMBL" id="MEQ9939616.1"/>
    </source>
</evidence>
<dbReference type="EMBL" id="JBEHEF010000027">
    <property type="protein sequence ID" value="MEQ9939616.1"/>
    <property type="molecule type" value="Genomic_DNA"/>
</dbReference>
<evidence type="ECO:0000313" key="4">
    <source>
        <dbReference type="Proteomes" id="UP001463408"/>
    </source>
</evidence>
<dbReference type="Pfam" id="PF01042">
    <property type="entry name" value="Ribonuc_L-PSP"/>
    <property type="match status" value="1"/>
</dbReference>
<protein>
    <submittedName>
        <fullName evidence="2">RidA family protein</fullName>
        <ecNumber evidence="1">3.5.-.-</ecNumber>
    </submittedName>
</protein>
<organism evidence="2 3">
    <name type="scientific">Pectobacterium polonicum</name>
    <dbReference type="NCBI Taxonomy" id="2485124"/>
    <lineage>
        <taxon>Bacteria</taxon>
        <taxon>Pseudomonadati</taxon>
        <taxon>Pseudomonadota</taxon>
        <taxon>Gammaproteobacteria</taxon>
        <taxon>Enterobacterales</taxon>
        <taxon>Pectobacteriaceae</taxon>
        <taxon>Pectobacterium</taxon>
    </lineage>
</organism>
<dbReference type="Proteomes" id="UP001463408">
    <property type="component" value="Unassembled WGS sequence"/>
</dbReference>
<dbReference type="AlphaFoldDB" id="A0AAE9T317"/>
<dbReference type="SUPFAM" id="SSF55298">
    <property type="entry name" value="YjgF-like"/>
    <property type="match status" value="1"/>
</dbReference>
<reference evidence="1 4" key="2">
    <citation type="submission" date="2024-06" db="EMBL/GenBank/DDBJ databases">
        <title>Pangenomics to understand the prophage dynamics in the radiating lineages of P. brasiliense.</title>
        <authorList>
            <person name="Pardeshi L.A."/>
            <person name="Van Duivenbode I."/>
            <person name="Jonkheer E.M."/>
            <person name="Pel M.J.C."/>
            <person name="Kupczok A."/>
            <person name="De Ridder D."/>
            <person name="Smit S."/>
            <person name="Van Der Lee T.J."/>
        </authorList>
    </citation>
    <scope>NUCLEOTIDE SEQUENCE [LARGE SCALE GENOMIC DNA]</scope>
    <source>
        <strain evidence="1 4">PD 8607</strain>
    </source>
</reference>
<keyword evidence="1" id="KW-0378">Hydrolase</keyword>
<dbReference type="CDD" id="cd00448">
    <property type="entry name" value="YjgF_YER057c_UK114_family"/>
    <property type="match status" value="1"/>
</dbReference>
<sequence>MKTQCKDDTCPSCVVAGDFIFLAHHSGGHEKDDVEFQVRASLNALRKTLQSVNADLVDLVQLNLYLRHRADFSKAREIFREYFTEQKFPARTTVFTDFVNDRCLCMIDGVAYKPSGT</sequence>
<evidence type="ECO:0000313" key="2">
    <source>
        <dbReference type="EMBL" id="UVO08844.1"/>
    </source>
</evidence>
<evidence type="ECO:0000313" key="3">
    <source>
        <dbReference type="Proteomes" id="UP001059272"/>
    </source>
</evidence>
<dbReference type="Proteomes" id="UP001059272">
    <property type="component" value="Chromosome"/>
</dbReference>
<proteinExistence type="predicted"/>
<gene>
    <name evidence="1" type="ORF">ABRQ07_18740</name>
    <name evidence="2" type="ORF">LW347_02275</name>
</gene>
<name>A0AAE9T317_9GAMM</name>
<dbReference type="EMBL" id="CP090065">
    <property type="protein sequence ID" value="UVO08844.1"/>
    <property type="molecule type" value="Genomic_DNA"/>
</dbReference>
<dbReference type="InterPro" id="IPR006175">
    <property type="entry name" value="YjgF/YER057c/UK114"/>
</dbReference>